<evidence type="ECO:0000313" key="4">
    <source>
        <dbReference type="Proteomes" id="UP001165941"/>
    </source>
</evidence>
<reference evidence="3" key="1">
    <citation type="submission" date="2018-05" db="EMBL/GenBank/DDBJ databases">
        <authorList>
            <person name="Pedro S.L.S."/>
            <person name="Freitas R.C."/>
            <person name="Barreto A.S."/>
            <person name="Lima A.O.S."/>
        </authorList>
    </citation>
    <scope>NUCLEOTIDE SEQUENCE</scope>
    <source>
        <strain evidence="3">BP203</strain>
        <tissue evidence="3">Muscle</tissue>
    </source>
</reference>
<accession>A0ABX0S1D4</accession>
<dbReference type="Pfam" id="PF06602">
    <property type="entry name" value="Myotub-related"/>
    <property type="match status" value="1"/>
</dbReference>
<dbReference type="InterPro" id="IPR030564">
    <property type="entry name" value="Myotubularin"/>
</dbReference>
<organism evidence="3 4">
    <name type="scientific">Pontoporia blainvillei</name>
    <name type="common">Franciscana</name>
    <name type="synonym">Delphinus blainvillei</name>
    <dbReference type="NCBI Taxonomy" id="48723"/>
    <lineage>
        <taxon>Eukaryota</taxon>
        <taxon>Metazoa</taxon>
        <taxon>Chordata</taxon>
        <taxon>Craniata</taxon>
        <taxon>Vertebrata</taxon>
        <taxon>Euteleostomi</taxon>
        <taxon>Mammalia</taxon>
        <taxon>Eutheria</taxon>
        <taxon>Laurasiatheria</taxon>
        <taxon>Artiodactyla</taxon>
        <taxon>Whippomorpha</taxon>
        <taxon>Cetacea</taxon>
        <taxon>Odontoceti</taxon>
        <taxon>Pontoporiidae</taxon>
        <taxon>Pontoporia</taxon>
    </lineage>
</organism>
<evidence type="ECO:0000313" key="3">
    <source>
        <dbReference type="EMBL" id="NIG58475.1"/>
    </source>
</evidence>
<dbReference type="SUPFAM" id="SSF52799">
    <property type="entry name" value="(Phosphotyrosine protein) phosphatases II"/>
    <property type="match status" value="1"/>
</dbReference>
<dbReference type="InterPro" id="IPR029021">
    <property type="entry name" value="Prot-tyrosine_phosphatase-like"/>
</dbReference>
<proteinExistence type="inferred from homology"/>
<evidence type="ECO:0000256" key="1">
    <source>
        <dbReference type="ARBA" id="ARBA00007471"/>
    </source>
</evidence>
<comment type="caution">
    <text evidence="3">The sequence shown here is derived from an EMBL/GenBank/DDBJ whole genome shotgun (WGS) entry which is preliminary data.</text>
</comment>
<dbReference type="EMBL" id="PGGH01041758">
    <property type="protein sequence ID" value="NIG58475.1"/>
    <property type="molecule type" value="Genomic_DNA"/>
</dbReference>
<dbReference type="InterPro" id="IPR010569">
    <property type="entry name" value="Myotubularin-like_Pase_dom"/>
</dbReference>
<dbReference type="Proteomes" id="UP001165941">
    <property type="component" value="Unassembled WGS sequence"/>
</dbReference>
<name>A0ABX0S1D4_PONBL</name>
<dbReference type="PROSITE" id="PS51339">
    <property type="entry name" value="PPASE_MYOTUBULARIN"/>
    <property type="match status" value="1"/>
</dbReference>
<dbReference type="PANTHER" id="PTHR10807">
    <property type="entry name" value="MYOTUBULARIN-RELATED"/>
    <property type="match status" value="1"/>
</dbReference>
<evidence type="ECO:0000259" key="2">
    <source>
        <dbReference type="PROSITE" id="PS51339"/>
    </source>
</evidence>
<protein>
    <submittedName>
        <fullName evidence="3">Myotubularin-related protein 11</fullName>
    </submittedName>
</protein>
<dbReference type="PANTHER" id="PTHR10807:SF51">
    <property type="entry name" value="MYOTUBULARIN-RELATED PROTEIN 11"/>
    <property type="match status" value="1"/>
</dbReference>
<comment type="similarity">
    <text evidence="1">Belongs to the protein-tyrosine phosphatase family. Non-receptor class myotubularin subfamily.</text>
</comment>
<feature type="domain" description="Myotubularin phosphatase" evidence="2">
    <location>
        <begin position="1"/>
        <end position="322"/>
    </location>
</feature>
<gene>
    <name evidence="3" type="ORF">BU61_1316</name>
</gene>
<keyword evidence="4" id="KW-1185">Reference proteome</keyword>
<sequence>MDLVNGLSRVQLLRPGSLLKFIPEEILIHGQDFRLLRVGFEAGGLEPQAFQSETKDGMSFLLQVTMAIVQARAQNSQAQQYAGITLSKADSSVAEDKWLSALDGTRWLDYVRSCLRKASDISVLVTSRVRSVVLQERGDRDFNGLLSSLVQLLSAPEARTLLGFQSLVQREWVAAGHPFLTRLGGTGASEEAPVFLLFLDCVWQLLQQSPAEFEFSEFFLLALHDSVRVPDTLTFLRDTPWERGKQSGQFNTYTQVYTAGYSQPPAGNSVNPQLSVWDWDLRCSKEQILQFHNLGYDPEHCPDSWLPRQQGCCCLDIWDPKSGSGDAAT</sequence>